<dbReference type="AlphaFoldDB" id="A0A5R9J1B8"/>
<protein>
    <recommendedName>
        <fullName evidence="3">Ethyl tert-butyl ether degradation EthD</fullName>
    </recommendedName>
</protein>
<organism evidence="1 2">
    <name type="scientific">Lichenicoccus roseus</name>
    <dbReference type="NCBI Taxonomy" id="2683649"/>
    <lineage>
        <taxon>Bacteria</taxon>
        <taxon>Pseudomonadati</taxon>
        <taxon>Pseudomonadota</taxon>
        <taxon>Alphaproteobacteria</taxon>
        <taxon>Acetobacterales</taxon>
        <taxon>Acetobacteraceae</taxon>
        <taxon>Lichenicoccus</taxon>
    </lineage>
</organism>
<comment type="caution">
    <text evidence="1">The sequence shown here is derived from an EMBL/GenBank/DDBJ whole genome shotgun (WGS) entry which is preliminary data.</text>
</comment>
<dbReference type="InterPro" id="IPR011008">
    <property type="entry name" value="Dimeric_a/b-barrel"/>
</dbReference>
<dbReference type="Gene3D" id="3.30.70.100">
    <property type="match status" value="1"/>
</dbReference>
<dbReference type="RefSeq" id="WP_138327088.1">
    <property type="nucleotide sequence ID" value="NZ_VCDI01000006.1"/>
</dbReference>
<reference evidence="1 2" key="1">
    <citation type="submission" date="2019-05" db="EMBL/GenBank/DDBJ databases">
        <authorList>
            <person name="Pankratov T."/>
            <person name="Grouzdev D."/>
        </authorList>
    </citation>
    <scope>NUCLEOTIDE SEQUENCE [LARGE SCALE GENOMIC DNA]</scope>
    <source>
        <strain evidence="1 2">KEBCLARHB70R</strain>
    </source>
</reference>
<dbReference type="OrthoDB" id="7107863at2"/>
<name>A0A5R9J1B8_9PROT</name>
<accession>A0A5R9J1B8</accession>
<dbReference type="EMBL" id="VCDI01000006">
    <property type="protein sequence ID" value="TLU71450.1"/>
    <property type="molecule type" value="Genomic_DNA"/>
</dbReference>
<dbReference type="SUPFAM" id="SSF54909">
    <property type="entry name" value="Dimeric alpha+beta barrel"/>
    <property type="match status" value="1"/>
</dbReference>
<dbReference type="Proteomes" id="UP000305654">
    <property type="component" value="Unassembled WGS sequence"/>
</dbReference>
<proteinExistence type="predicted"/>
<gene>
    <name evidence="1" type="ORF">FE263_16235</name>
</gene>
<keyword evidence="2" id="KW-1185">Reference proteome</keyword>
<evidence type="ECO:0000313" key="1">
    <source>
        <dbReference type="EMBL" id="TLU71450.1"/>
    </source>
</evidence>
<evidence type="ECO:0000313" key="2">
    <source>
        <dbReference type="Proteomes" id="UP000305654"/>
    </source>
</evidence>
<evidence type="ECO:0008006" key="3">
    <source>
        <dbReference type="Google" id="ProtNLM"/>
    </source>
</evidence>
<sequence>MLTRTAIYEGRVTPGHEEEFFRRVRDELEPLWRRFPNVTEVRVQRLRSADPDARPIAMILEMDFPDQAAIDACLASSIRPESHSATVEVMKLFEGRFYHLVTEATVLPPAGST</sequence>